<keyword evidence="1" id="KW-0472">Membrane</keyword>
<keyword evidence="1" id="KW-1133">Transmembrane helix</keyword>
<feature type="transmembrane region" description="Helical" evidence="1">
    <location>
        <begin position="7"/>
        <end position="27"/>
    </location>
</feature>
<reference evidence="2 3" key="1">
    <citation type="submission" date="2016-08" db="EMBL/GenBank/DDBJ databases">
        <title>A Parts List for Fungal Cellulosomes Revealed by Comparative Genomics.</title>
        <authorList>
            <consortium name="DOE Joint Genome Institute"/>
            <person name="Haitjema C.H."/>
            <person name="Gilmore S.P."/>
            <person name="Henske J.K."/>
            <person name="Solomon K.V."/>
            <person name="De Groot R."/>
            <person name="Kuo A."/>
            <person name="Mondo S.J."/>
            <person name="Salamov A.A."/>
            <person name="Labutti K."/>
            <person name="Zhao Z."/>
            <person name="Chiniquy J."/>
            <person name="Barry K."/>
            <person name="Brewer H.M."/>
            <person name="Purvine S.O."/>
            <person name="Wright A.T."/>
            <person name="Boxma B."/>
            <person name="Van Alen T."/>
            <person name="Hackstein J.H."/>
            <person name="Baker S.E."/>
            <person name="Grigoriev I.V."/>
            <person name="O'Malley M.A."/>
        </authorList>
    </citation>
    <scope>NUCLEOTIDE SEQUENCE [LARGE SCALE GENOMIC DNA]</scope>
    <source>
        <strain evidence="2 3">G1</strain>
    </source>
</reference>
<feature type="transmembrane region" description="Helical" evidence="1">
    <location>
        <begin position="647"/>
        <end position="668"/>
    </location>
</feature>
<feature type="transmembrane region" description="Helical" evidence="1">
    <location>
        <begin position="581"/>
        <end position="603"/>
    </location>
</feature>
<gene>
    <name evidence="2" type="ORF">LY90DRAFT_676503</name>
</gene>
<name>A0A1Y2AED2_9FUNG</name>
<evidence type="ECO:0008006" key="4">
    <source>
        <dbReference type="Google" id="ProtNLM"/>
    </source>
</evidence>
<evidence type="ECO:0000313" key="2">
    <source>
        <dbReference type="EMBL" id="ORY20938.1"/>
    </source>
</evidence>
<accession>A0A1Y2AED2</accession>
<evidence type="ECO:0000256" key="1">
    <source>
        <dbReference type="SAM" id="Phobius"/>
    </source>
</evidence>
<dbReference type="Proteomes" id="UP000193920">
    <property type="component" value="Unassembled WGS sequence"/>
</dbReference>
<feature type="transmembrane region" description="Helical" evidence="1">
    <location>
        <begin position="430"/>
        <end position="450"/>
    </location>
</feature>
<keyword evidence="3" id="KW-1185">Reference proteome</keyword>
<sequence length="747" mass="89959">MNCKIKVFQIIYIYLIINVIFLCNYVFSKTENEKETIVVKFLKQNPDIYVPEVENEELKLMNEYLSEKRKDKETKVIIDFEYFYYDDYQLDSPNQLMMMFKNSTTDIIVMEDMFLFWEVSNIYSYMSMMDFDLFIDFYDKYFLDLTKYFDNNKDFYQFNDKKFLKDGTIKNKLYAIPYELDYDVLFYQNELFNKEELNLMKSLNWHDFIKRTEFSKLNSKTPINIYFLNYEDILNYFVEYISGYFNLSQEKNEHFYKALYTKEAKKRYEEFRNIMYNPLNITSTIYSNYPLEDNLISFLNGDYSFFKGKASFQYFMKYFGFTNVSFILPPKDYTVLNKKYLVINKKSTIDPSILVEIVQHFTSKEWQYIRAQYFNKVPTYDINQYSTDSFIKDYFDRNPSINSTLNEMNPIHIKDVFLSKFSAPFIEIRYVFSYAILQFLLNFNFTVDYFTDIIENIYILKYYQDKSSIYLYLNYIFIIIFLFICLVMVHSLNRYHNYYVIRMMSPRLCILVCFGFIFNLILKSFESVLDTVIKCKIGYIVELISMNLYYIPTILILFRIYCIYTGKLSTKIKLNDKNMLLYVFIILLTLTTFVFILFLFIKISVYSGSSIIKSRHPYYYSKGLDYYGYGFYVYFSIIINSNENYMLYSFLINLGYIVTYTACIFFLVGEKIIKIKRNPDDSYLLNGEEKELETKVLKNKINKNKELKFVMTTVVYDDNNNSSKNESSVSDTFITKNYSYSSDITKN</sequence>
<evidence type="ECO:0000313" key="3">
    <source>
        <dbReference type="Proteomes" id="UP000193920"/>
    </source>
</evidence>
<feature type="transmembrane region" description="Helical" evidence="1">
    <location>
        <begin position="471"/>
        <end position="492"/>
    </location>
</feature>
<proteinExistence type="predicted"/>
<keyword evidence="1" id="KW-0812">Transmembrane</keyword>
<comment type="caution">
    <text evidence="2">The sequence shown here is derived from an EMBL/GenBank/DDBJ whole genome shotgun (WGS) entry which is preliminary data.</text>
</comment>
<dbReference type="Gene3D" id="3.40.190.10">
    <property type="entry name" value="Periplasmic binding protein-like II"/>
    <property type="match status" value="1"/>
</dbReference>
<dbReference type="AlphaFoldDB" id="A0A1Y2AED2"/>
<feature type="transmembrane region" description="Helical" evidence="1">
    <location>
        <begin position="537"/>
        <end position="561"/>
    </location>
</feature>
<dbReference type="SUPFAM" id="SSF53850">
    <property type="entry name" value="Periplasmic binding protein-like II"/>
    <property type="match status" value="1"/>
</dbReference>
<dbReference type="EMBL" id="MCOG01000276">
    <property type="protein sequence ID" value="ORY20938.1"/>
    <property type="molecule type" value="Genomic_DNA"/>
</dbReference>
<organism evidence="2 3">
    <name type="scientific">Neocallimastix californiae</name>
    <dbReference type="NCBI Taxonomy" id="1754190"/>
    <lineage>
        <taxon>Eukaryota</taxon>
        <taxon>Fungi</taxon>
        <taxon>Fungi incertae sedis</taxon>
        <taxon>Chytridiomycota</taxon>
        <taxon>Chytridiomycota incertae sedis</taxon>
        <taxon>Neocallimastigomycetes</taxon>
        <taxon>Neocallimastigales</taxon>
        <taxon>Neocallimastigaceae</taxon>
        <taxon>Neocallimastix</taxon>
    </lineage>
</organism>
<feature type="transmembrane region" description="Helical" evidence="1">
    <location>
        <begin position="504"/>
        <end position="525"/>
    </location>
</feature>
<feature type="transmembrane region" description="Helical" evidence="1">
    <location>
        <begin position="624"/>
        <end position="641"/>
    </location>
</feature>
<protein>
    <recommendedName>
        <fullName evidence="4">G-protein coupled receptors family 3 profile domain-containing protein</fullName>
    </recommendedName>
</protein>